<evidence type="ECO:0000313" key="3">
    <source>
        <dbReference type="EMBL" id="KAJ9149486.1"/>
    </source>
</evidence>
<dbReference type="SUPFAM" id="SSF52540">
    <property type="entry name" value="P-loop containing nucleoside triphosphate hydrolases"/>
    <property type="match status" value="1"/>
</dbReference>
<name>A0AA38RGR4_9PEZI</name>
<keyword evidence="4" id="KW-1185">Reference proteome</keyword>
<gene>
    <name evidence="3" type="ORF">NKR23_g4326</name>
</gene>
<evidence type="ECO:0000256" key="1">
    <source>
        <dbReference type="ARBA" id="ARBA00022737"/>
    </source>
</evidence>
<comment type="caution">
    <text evidence="3">The sequence shown here is derived from an EMBL/GenBank/DDBJ whole genome shotgun (WGS) entry which is preliminary data.</text>
</comment>
<sequence length="528" mass="59309">MDPLSALAIATAVVQFAEFGGKILLRTWSRYKGRLAEEEDVQVSKLVDDLSGLSNSVRDRTEGFWEDSAASPSELHLSRICSECDSVTAEFRDVLGQLSRRRKAKKDTKLEQLVLAGLWDDRRIKQMADRLEILRQQVMTAILFCLWHDSKRAQQRELHFATQLNGILEIVQRVDDSISQRSDSNTPSQLANQPSSWTPVVNGIMDIVVESGHPETLKPPDAAGRVRERTSTMATTILPIIEAGKAVSISRIGEEVVKALSKSESAKQIRDDLVQILWTKEWTLDTSTVSASKMKIHTQLDVAVISKTVCVGLMFQGMTIREGAIAKAFESTYEWIFSREPKKLDGKLLWDSFPDWLESNTNTPYWLSGKPGSGKSTIIKFMANNSHLKRHLSKWAGPLPVFLSTYYAWNSGFSMQKTWEGLKRTVLYQVIEQSPSLIPIIAPRRWVLVQALRDPTAALPQWISWEIDEAFEALLSECGRSMRLVLFVDGLDEFEMPPSEVVARIRSLSRRAGDGIKMAYATDAPPNA</sequence>
<keyword evidence="1" id="KW-0677">Repeat</keyword>
<dbReference type="Gene3D" id="3.40.50.300">
    <property type="entry name" value="P-loop containing nucleotide triphosphate hydrolases"/>
    <property type="match status" value="1"/>
</dbReference>
<feature type="domain" description="Nephrocystin 3-like N-terminal" evidence="2">
    <location>
        <begin position="351"/>
        <end position="517"/>
    </location>
</feature>
<organism evidence="3 4">
    <name type="scientific">Pleurostoma richardsiae</name>
    <dbReference type="NCBI Taxonomy" id="41990"/>
    <lineage>
        <taxon>Eukaryota</taxon>
        <taxon>Fungi</taxon>
        <taxon>Dikarya</taxon>
        <taxon>Ascomycota</taxon>
        <taxon>Pezizomycotina</taxon>
        <taxon>Sordariomycetes</taxon>
        <taxon>Sordariomycetidae</taxon>
        <taxon>Calosphaeriales</taxon>
        <taxon>Pleurostomataceae</taxon>
        <taxon>Pleurostoma</taxon>
    </lineage>
</organism>
<dbReference type="AlphaFoldDB" id="A0AA38RGR4"/>
<dbReference type="Pfam" id="PF24883">
    <property type="entry name" value="NPHP3_N"/>
    <property type="match status" value="1"/>
</dbReference>
<evidence type="ECO:0000259" key="2">
    <source>
        <dbReference type="Pfam" id="PF24883"/>
    </source>
</evidence>
<dbReference type="InterPro" id="IPR056884">
    <property type="entry name" value="NPHP3-like_N"/>
</dbReference>
<dbReference type="PANTHER" id="PTHR10039:SF5">
    <property type="entry name" value="NACHT DOMAIN-CONTAINING PROTEIN"/>
    <property type="match status" value="1"/>
</dbReference>
<protein>
    <recommendedName>
        <fullName evidence="2">Nephrocystin 3-like N-terminal domain-containing protein</fullName>
    </recommendedName>
</protein>
<evidence type="ECO:0000313" key="4">
    <source>
        <dbReference type="Proteomes" id="UP001174694"/>
    </source>
</evidence>
<dbReference type="InterPro" id="IPR027417">
    <property type="entry name" value="P-loop_NTPase"/>
</dbReference>
<proteinExistence type="predicted"/>
<accession>A0AA38RGR4</accession>
<dbReference type="EMBL" id="JANBVO010000010">
    <property type="protein sequence ID" value="KAJ9149486.1"/>
    <property type="molecule type" value="Genomic_DNA"/>
</dbReference>
<dbReference type="PANTHER" id="PTHR10039">
    <property type="entry name" value="AMELOGENIN"/>
    <property type="match status" value="1"/>
</dbReference>
<reference evidence="3" key="1">
    <citation type="submission" date="2022-07" db="EMBL/GenBank/DDBJ databases">
        <title>Fungi with potential for degradation of polypropylene.</title>
        <authorList>
            <person name="Gostincar C."/>
        </authorList>
    </citation>
    <scope>NUCLEOTIDE SEQUENCE</scope>
    <source>
        <strain evidence="3">EXF-13308</strain>
    </source>
</reference>
<dbReference type="Proteomes" id="UP001174694">
    <property type="component" value="Unassembled WGS sequence"/>
</dbReference>